<dbReference type="Proteomes" id="UP000000262">
    <property type="component" value="Chromosome"/>
</dbReference>
<proteinExistence type="predicted"/>
<keyword evidence="2" id="KW-1185">Reference proteome</keyword>
<dbReference type="KEGG" id="iho:Igni_0055"/>
<evidence type="ECO:0008006" key="3">
    <source>
        <dbReference type="Google" id="ProtNLM"/>
    </source>
</evidence>
<dbReference type="HOGENOM" id="CLU_1140557_0_0_2"/>
<gene>
    <name evidence="1" type="ordered locus">Igni_0055</name>
</gene>
<dbReference type="eggNOG" id="arCOG01766">
    <property type="taxonomic scope" value="Archaea"/>
</dbReference>
<organism evidence="1 2">
    <name type="scientific">Ignicoccus hospitalis (strain KIN4/I / DSM 18386 / JCM 14125)</name>
    <dbReference type="NCBI Taxonomy" id="453591"/>
    <lineage>
        <taxon>Archaea</taxon>
        <taxon>Thermoproteota</taxon>
        <taxon>Thermoprotei</taxon>
        <taxon>Desulfurococcales</taxon>
        <taxon>Desulfurococcaceae</taxon>
        <taxon>Ignicoccus</taxon>
    </lineage>
</organism>
<evidence type="ECO:0000313" key="1">
    <source>
        <dbReference type="EMBL" id="ABU81239.1"/>
    </source>
</evidence>
<reference evidence="1 2" key="1">
    <citation type="journal article" date="2008" name="Genome Biol.">
        <title>A genomic analysis of the archaeal system Ignicoccus hospitalis-Nanoarchaeum equitans.</title>
        <authorList>
            <person name="Podar M."/>
            <person name="Anderson I."/>
            <person name="Makarova K.S."/>
            <person name="Elkins J.G."/>
            <person name="Ivanova N."/>
            <person name="Wall M.A."/>
            <person name="Lykidis A."/>
            <person name="Mavromatis K."/>
            <person name="Sun H."/>
            <person name="Hudson M.E."/>
            <person name="Chen W."/>
            <person name="Deciu C."/>
            <person name="Hutchison D."/>
            <person name="Eads J.R."/>
            <person name="Anderson A."/>
            <person name="Fernandes F."/>
            <person name="Szeto E."/>
            <person name="Lapidus A."/>
            <person name="Kyrpides N.C."/>
            <person name="Saier M.H.Jr."/>
            <person name="Richardson P.M."/>
            <person name="Rachel R."/>
            <person name="Huber H."/>
            <person name="Eisen J.A."/>
            <person name="Koonin E.V."/>
            <person name="Keller M."/>
            <person name="Stetter K.O."/>
        </authorList>
    </citation>
    <scope>NUCLEOTIDE SEQUENCE [LARGE SCALE GENOMIC DNA]</scope>
    <source>
        <strain evidence="2">KIN4/I / DSM 18386 / JCM 14125</strain>
    </source>
</reference>
<dbReference type="GeneID" id="5562506"/>
<dbReference type="OrthoDB" id="21418at2157"/>
<protein>
    <recommendedName>
        <fullName evidence="3">DUF432 domain-containing protein</fullName>
    </recommendedName>
</protein>
<evidence type="ECO:0000313" key="2">
    <source>
        <dbReference type="Proteomes" id="UP000000262"/>
    </source>
</evidence>
<dbReference type="STRING" id="453591.Igni_0055"/>
<dbReference type="RefSeq" id="WP_011998091.1">
    <property type="nucleotide sequence ID" value="NC_009776.1"/>
</dbReference>
<accession>A8A8I7</accession>
<dbReference type="InterPro" id="IPR007366">
    <property type="entry name" value="DUF432"/>
</dbReference>
<dbReference type="Pfam" id="PF04254">
    <property type="entry name" value="DUF432"/>
    <property type="match status" value="1"/>
</dbReference>
<dbReference type="AlphaFoldDB" id="A8A8I7"/>
<name>A8A8I7_IGNH4</name>
<dbReference type="EMBL" id="CP000816">
    <property type="protein sequence ID" value="ABU81239.1"/>
    <property type="molecule type" value="Genomic_DNA"/>
</dbReference>
<sequence>MFRYFGILSPGSSIKEGEWTVELRCSKEGNCIYRRQSSETGESVEEILGGVDELRLYPDIYGGENVYYLYLDLERELLLAPDSETMITVGVPIAIRVVMIKRFMFRDVSTGKEWVEERKYEVDRIPLSKVTYALYGSPERGILARYYKAKVGSWLILKEAPMEVYIFNNTQRVEKVKRIVFPTLLPKLFFVPGSGKVDVSPIAVEIERGVATIRRLRDTPRKQGYVEVPDTGKVPRWVAIFGL</sequence>